<keyword evidence="3" id="KW-1185">Reference proteome</keyword>
<evidence type="ECO:0000256" key="1">
    <source>
        <dbReference type="SAM" id="MobiDB-lite"/>
    </source>
</evidence>
<evidence type="ECO:0000313" key="3">
    <source>
        <dbReference type="Proteomes" id="UP000059680"/>
    </source>
</evidence>
<reference evidence="3" key="1">
    <citation type="journal article" date="2005" name="Nature">
        <title>The map-based sequence of the rice genome.</title>
        <authorList>
            <consortium name="International rice genome sequencing project (IRGSP)"/>
            <person name="Matsumoto T."/>
            <person name="Wu J."/>
            <person name="Kanamori H."/>
            <person name="Katayose Y."/>
            <person name="Fujisawa M."/>
            <person name="Namiki N."/>
            <person name="Mizuno H."/>
            <person name="Yamamoto K."/>
            <person name="Antonio B.A."/>
            <person name="Baba T."/>
            <person name="Sakata K."/>
            <person name="Nagamura Y."/>
            <person name="Aoki H."/>
            <person name="Arikawa K."/>
            <person name="Arita K."/>
            <person name="Bito T."/>
            <person name="Chiden Y."/>
            <person name="Fujitsuka N."/>
            <person name="Fukunaka R."/>
            <person name="Hamada M."/>
            <person name="Harada C."/>
            <person name="Hayashi A."/>
            <person name="Hijishita S."/>
            <person name="Honda M."/>
            <person name="Hosokawa S."/>
            <person name="Ichikawa Y."/>
            <person name="Idonuma A."/>
            <person name="Iijima M."/>
            <person name="Ikeda M."/>
            <person name="Ikeno M."/>
            <person name="Ito K."/>
            <person name="Ito S."/>
            <person name="Ito T."/>
            <person name="Ito Y."/>
            <person name="Ito Y."/>
            <person name="Iwabuchi A."/>
            <person name="Kamiya K."/>
            <person name="Karasawa W."/>
            <person name="Kurita K."/>
            <person name="Katagiri S."/>
            <person name="Kikuta A."/>
            <person name="Kobayashi H."/>
            <person name="Kobayashi N."/>
            <person name="Machita K."/>
            <person name="Maehara T."/>
            <person name="Masukawa M."/>
            <person name="Mizubayashi T."/>
            <person name="Mukai Y."/>
            <person name="Nagasaki H."/>
            <person name="Nagata Y."/>
            <person name="Naito S."/>
            <person name="Nakashima M."/>
            <person name="Nakama Y."/>
            <person name="Nakamichi Y."/>
            <person name="Nakamura M."/>
            <person name="Meguro A."/>
            <person name="Negishi M."/>
            <person name="Ohta I."/>
            <person name="Ohta T."/>
            <person name="Okamoto M."/>
            <person name="Ono N."/>
            <person name="Saji S."/>
            <person name="Sakaguchi M."/>
            <person name="Sakai K."/>
            <person name="Shibata M."/>
            <person name="Shimokawa T."/>
            <person name="Song J."/>
            <person name="Takazaki Y."/>
            <person name="Terasawa K."/>
            <person name="Tsugane M."/>
            <person name="Tsuji K."/>
            <person name="Ueda S."/>
            <person name="Waki K."/>
            <person name="Yamagata H."/>
            <person name="Yamamoto M."/>
            <person name="Yamamoto S."/>
            <person name="Yamane H."/>
            <person name="Yoshiki S."/>
            <person name="Yoshihara R."/>
            <person name="Yukawa K."/>
            <person name="Zhong H."/>
            <person name="Yano M."/>
            <person name="Yuan Q."/>
            <person name="Ouyang S."/>
            <person name="Liu J."/>
            <person name="Jones K.M."/>
            <person name="Gansberger K."/>
            <person name="Moffat K."/>
            <person name="Hill J."/>
            <person name="Bera J."/>
            <person name="Fadrosh D."/>
            <person name="Jin S."/>
            <person name="Johri S."/>
            <person name="Kim M."/>
            <person name="Overton L."/>
            <person name="Reardon M."/>
            <person name="Tsitrin T."/>
            <person name="Vuong H."/>
            <person name="Weaver B."/>
            <person name="Ciecko A."/>
            <person name="Tallon L."/>
            <person name="Jackson J."/>
            <person name="Pai G."/>
            <person name="Aken S.V."/>
            <person name="Utterback T."/>
            <person name="Reidmuller S."/>
            <person name="Feldblyum T."/>
            <person name="Hsiao J."/>
            <person name="Zismann V."/>
            <person name="Iobst S."/>
            <person name="de Vazeille A.R."/>
            <person name="Buell C.R."/>
            <person name="Ying K."/>
            <person name="Li Y."/>
            <person name="Lu T."/>
            <person name="Huang Y."/>
            <person name="Zhao Q."/>
            <person name="Feng Q."/>
            <person name="Zhang L."/>
            <person name="Zhu J."/>
            <person name="Weng Q."/>
            <person name="Mu J."/>
            <person name="Lu Y."/>
            <person name="Fan D."/>
            <person name="Liu Y."/>
            <person name="Guan J."/>
            <person name="Zhang Y."/>
            <person name="Yu S."/>
            <person name="Liu X."/>
            <person name="Zhang Y."/>
            <person name="Hong G."/>
            <person name="Han B."/>
            <person name="Choisne N."/>
            <person name="Demange N."/>
            <person name="Orjeda G."/>
            <person name="Samain S."/>
            <person name="Cattolico L."/>
            <person name="Pelletier E."/>
            <person name="Couloux A."/>
            <person name="Segurens B."/>
            <person name="Wincker P."/>
            <person name="D'Hont A."/>
            <person name="Scarpelli C."/>
            <person name="Weissenbach J."/>
            <person name="Salanoubat M."/>
            <person name="Quetier F."/>
            <person name="Yu Y."/>
            <person name="Kim H.R."/>
            <person name="Rambo T."/>
            <person name="Currie J."/>
            <person name="Collura K."/>
            <person name="Luo M."/>
            <person name="Yang T."/>
            <person name="Ammiraju J.S.S."/>
            <person name="Engler F."/>
            <person name="Soderlund C."/>
            <person name="Wing R.A."/>
            <person name="Palmer L.E."/>
            <person name="de la Bastide M."/>
            <person name="Spiegel L."/>
            <person name="Nascimento L."/>
            <person name="Zutavern T."/>
            <person name="O'Shaughnessy A."/>
            <person name="Dike S."/>
            <person name="Dedhia N."/>
            <person name="Preston R."/>
            <person name="Balija V."/>
            <person name="McCombie W.R."/>
            <person name="Chow T."/>
            <person name="Chen H."/>
            <person name="Chung M."/>
            <person name="Chen C."/>
            <person name="Shaw J."/>
            <person name="Wu H."/>
            <person name="Hsiao K."/>
            <person name="Chao Y."/>
            <person name="Chu M."/>
            <person name="Cheng C."/>
            <person name="Hour A."/>
            <person name="Lee P."/>
            <person name="Lin S."/>
            <person name="Lin Y."/>
            <person name="Liou J."/>
            <person name="Liu S."/>
            <person name="Hsing Y."/>
            <person name="Raghuvanshi S."/>
            <person name="Mohanty A."/>
            <person name="Bharti A.K."/>
            <person name="Gaur A."/>
            <person name="Gupta V."/>
            <person name="Kumar D."/>
            <person name="Ravi V."/>
            <person name="Vij S."/>
            <person name="Kapur A."/>
            <person name="Khurana P."/>
            <person name="Khurana P."/>
            <person name="Khurana J.P."/>
            <person name="Tyagi A.K."/>
            <person name="Gaikwad K."/>
            <person name="Singh A."/>
            <person name="Dalal V."/>
            <person name="Srivastava S."/>
            <person name="Dixit A."/>
            <person name="Pal A.K."/>
            <person name="Ghazi I.A."/>
            <person name="Yadav M."/>
            <person name="Pandit A."/>
            <person name="Bhargava A."/>
            <person name="Sureshbabu K."/>
            <person name="Batra K."/>
            <person name="Sharma T.R."/>
            <person name="Mohapatra T."/>
            <person name="Singh N.K."/>
            <person name="Messing J."/>
            <person name="Nelson A.B."/>
            <person name="Fuks G."/>
            <person name="Kavchok S."/>
            <person name="Keizer G."/>
            <person name="Linton E."/>
            <person name="Llaca V."/>
            <person name="Song R."/>
            <person name="Tanyolac B."/>
            <person name="Young S."/>
            <person name="Ho-Il K."/>
            <person name="Hahn J.H."/>
            <person name="Sangsakoo G."/>
            <person name="Vanavichit A."/>
            <person name="de Mattos Luiz.A.T."/>
            <person name="Zimmer P.D."/>
            <person name="Malone G."/>
            <person name="Dellagostin O."/>
            <person name="de Oliveira A.C."/>
            <person name="Bevan M."/>
            <person name="Bancroft I."/>
            <person name="Minx P."/>
            <person name="Cordum H."/>
            <person name="Wilson R."/>
            <person name="Cheng Z."/>
            <person name="Jin W."/>
            <person name="Jiang J."/>
            <person name="Leong S.A."/>
            <person name="Iwama H."/>
            <person name="Gojobori T."/>
            <person name="Itoh T."/>
            <person name="Niimura Y."/>
            <person name="Fujii Y."/>
            <person name="Habara T."/>
            <person name="Sakai H."/>
            <person name="Sato Y."/>
            <person name="Wilson G."/>
            <person name="Kumar K."/>
            <person name="McCouch S."/>
            <person name="Juretic N."/>
            <person name="Hoen D."/>
            <person name="Wright S."/>
            <person name="Bruskiewich R."/>
            <person name="Bureau T."/>
            <person name="Miyao A."/>
            <person name="Hirochika H."/>
            <person name="Nishikawa T."/>
            <person name="Kadowaki K."/>
            <person name="Sugiura M."/>
            <person name="Burr B."/>
            <person name="Sasaki T."/>
        </authorList>
    </citation>
    <scope>NUCLEOTIDE SEQUENCE [LARGE SCALE GENOMIC DNA]</scope>
    <source>
        <strain evidence="3">cv. Nipponbare</strain>
    </source>
</reference>
<protein>
    <submittedName>
        <fullName evidence="2">Os09g0539901 protein</fullName>
    </submittedName>
</protein>
<dbReference type="InParanoid" id="A0A0P0XPU7"/>
<accession>A0A0P0XPU7</accession>
<organism evidence="2 3">
    <name type="scientific">Oryza sativa subsp. japonica</name>
    <name type="common">Rice</name>
    <dbReference type="NCBI Taxonomy" id="39947"/>
    <lineage>
        <taxon>Eukaryota</taxon>
        <taxon>Viridiplantae</taxon>
        <taxon>Streptophyta</taxon>
        <taxon>Embryophyta</taxon>
        <taxon>Tracheophyta</taxon>
        <taxon>Spermatophyta</taxon>
        <taxon>Magnoliopsida</taxon>
        <taxon>Liliopsida</taxon>
        <taxon>Poales</taxon>
        <taxon>Poaceae</taxon>
        <taxon>BOP clade</taxon>
        <taxon>Oryzoideae</taxon>
        <taxon>Oryzeae</taxon>
        <taxon>Oryzinae</taxon>
        <taxon>Oryza</taxon>
        <taxon>Oryza sativa</taxon>
    </lineage>
</organism>
<sequence>ICRRRLVPPPLAHRQLVLSPTRPAPPCPPQATAAISSSAGAPPLASPQLGRRWLVHQAAGSPSSPIDSRRFPVAATSIFDRLR</sequence>
<dbReference type="PaxDb" id="39947-A0A0P0XPU7"/>
<proteinExistence type="predicted"/>
<reference evidence="2 3" key="2">
    <citation type="journal article" date="2013" name="Plant Cell Physiol.">
        <title>Rice Annotation Project Database (RAP-DB): an integrative and interactive database for rice genomics.</title>
        <authorList>
            <person name="Sakai H."/>
            <person name="Lee S.S."/>
            <person name="Tanaka T."/>
            <person name="Numa H."/>
            <person name="Kim J."/>
            <person name="Kawahara Y."/>
            <person name="Wakimoto H."/>
            <person name="Yang C.C."/>
            <person name="Iwamoto M."/>
            <person name="Abe T."/>
            <person name="Yamada Y."/>
            <person name="Muto A."/>
            <person name="Inokuchi H."/>
            <person name="Ikemura T."/>
            <person name="Matsumoto T."/>
            <person name="Sasaki T."/>
            <person name="Itoh T."/>
        </authorList>
    </citation>
    <scope>NUCLEOTIDE SEQUENCE [LARGE SCALE GENOMIC DNA]</scope>
    <source>
        <strain evidence="3">cv. Nipponbare</strain>
    </source>
</reference>
<gene>
    <name evidence="2" type="ordered locus">Os09g0539901</name>
    <name evidence="2" type="ORF">OSNPB_090539901</name>
</gene>
<feature type="region of interest" description="Disordered" evidence="1">
    <location>
        <begin position="13"/>
        <end position="45"/>
    </location>
</feature>
<evidence type="ECO:0000313" key="2">
    <source>
        <dbReference type="EMBL" id="BAT09188.1"/>
    </source>
</evidence>
<feature type="non-terminal residue" evidence="2">
    <location>
        <position position="1"/>
    </location>
</feature>
<feature type="compositionally biased region" description="Low complexity" evidence="1">
    <location>
        <begin position="30"/>
        <end position="45"/>
    </location>
</feature>
<dbReference type="Proteomes" id="UP000059680">
    <property type="component" value="Chromosome 9"/>
</dbReference>
<dbReference type="Gramene" id="Os09t0539901-00">
    <property type="protein sequence ID" value="Os09t0539901-00"/>
    <property type="gene ID" value="Os09g0539901"/>
</dbReference>
<reference evidence="2 3" key="3">
    <citation type="journal article" date="2013" name="Rice">
        <title>Improvement of the Oryza sativa Nipponbare reference genome using next generation sequence and optical map data.</title>
        <authorList>
            <person name="Kawahara Y."/>
            <person name="de la Bastide M."/>
            <person name="Hamilton J.P."/>
            <person name="Kanamori H."/>
            <person name="McCombie W.R."/>
            <person name="Ouyang S."/>
            <person name="Schwartz D.C."/>
            <person name="Tanaka T."/>
            <person name="Wu J."/>
            <person name="Zhou S."/>
            <person name="Childs K.L."/>
            <person name="Davidson R.M."/>
            <person name="Lin H."/>
            <person name="Quesada-Ocampo L."/>
            <person name="Vaillancourt B."/>
            <person name="Sakai H."/>
            <person name="Lee S.S."/>
            <person name="Kim J."/>
            <person name="Numa H."/>
            <person name="Itoh T."/>
            <person name="Buell C.R."/>
            <person name="Matsumoto T."/>
        </authorList>
    </citation>
    <scope>NUCLEOTIDE SEQUENCE [LARGE SCALE GENOMIC DNA]</scope>
    <source>
        <strain evidence="3">cv. Nipponbare</strain>
    </source>
</reference>
<dbReference type="EMBL" id="AP014965">
    <property type="protein sequence ID" value="BAT09188.1"/>
    <property type="molecule type" value="Genomic_DNA"/>
</dbReference>
<dbReference type="AlphaFoldDB" id="A0A0P0XPU7"/>
<name>A0A0P0XPU7_ORYSJ</name>